<dbReference type="OrthoDB" id="1728774at2759"/>
<dbReference type="Proteomes" id="UP000652761">
    <property type="component" value="Unassembled WGS sequence"/>
</dbReference>
<organism evidence="1 2">
    <name type="scientific">Colocasia esculenta</name>
    <name type="common">Wild taro</name>
    <name type="synonym">Arum esculentum</name>
    <dbReference type="NCBI Taxonomy" id="4460"/>
    <lineage>
        <taxon>Eukaryota</taxon>
        <taxon>Viridiplantae</taxon>
        <taxon>Streptophyta</taxon>
        <taxon>Embryophyta</taxon>
        <taxon>Tracheophyta</taxon>
        <taxon>Spermatophyta</taxon>
        <taxon>Magnoliopsida</taxon>
        <taxon>Liliopsida</taxon>
        <taxon>Araceae</taxon>
        <taxon>Aroideae</taxon>
        <taxon>Colocasieae</taxon>
        <taxon>Colocasia</taxon>
    </lineage>
</organism>
<sequence length="164" mass="18739">MAEQFFRAMYQGAWQPGQAVAGGQLSVPPPVVLEQQAEPEVEQPKCQQRSGTRSAWVRQRRRTVTEDRTALLERFFHLRPPMFSCEYDLDNVESWTHELERTFETMEGAEEDQPCGGHDEQSYGISDRFVFPYRASCCFASTLLVVGETSQQQQGARRADETGR</sequence>
<keyword evidence="2" id="KW-1185">Reference proteome</keyword>
<proteinExistence type="predicted"/>
<name>A0A843WC39_COLES</name>
<dbReference type="EMBL" id="NMUH01003330">
    <property type="protein sequence ID" value="MQM05017.1"/>
    <property type="molecule type" value="Genomic_DNA"/>
</dbReference>
<evidence type="ECO:0000313" key="1">
    <source>
        <dbReference type="EMBL" id="MQM05017.1"/>
    </source>
</evidence>
<protein>
    <submittedName>
        <fullName evidence="1">Uncharacterized protein</fullName>
    </submittedName>
</protein>
<accession>A0A843WC39</accession>
<comment type="caution">
    <text evidence="1">The sequence shown here is derived from an EMBL/GenBank/DDBJ whole genome shotgun (WGS) entry which is preliminary data.</text>
</comment>
<evidence type="ECO:0000313" key="2">
    <source>
        <dbReference type="Proteomes" id="UP000652761"/>
    </source>
</evidence>
<dbReference type="AlphaFoldDB" id="A0A843WC39"/>
<reference evidence="1" key="1">
    <citation type="submission" date="2017-07" db="EMBL/GenBank/DDBJ databases">
        <title>Taro Niue Genome Assembly and Annotation.</title>
        <authorList>
            <person name="Atibalentja N."/>
            <person name="Keating K."/>
            <person name="Fields C.J."/>
        </authorList>
    </citation>
    <scope>NUCLEOTIDE SEQUENCE</scope>
    <source>
        <strain evidence="1">Niue_2</strain>
        <tissue evidence="1">Leaf</tissue>
    </source>
</reference>
<gene>
    <name evidence="1" type="ORF">Taro_037823</name>
</gene>